<evidence type="ECO:0000256" key="1">
    <source>
        <dbReference type="SAM" id="MobiDB-lite"/>
    </source>
</evidence>
<evidence type="ECO:0008006" key="6">
    <source>
        <dbReference type="Google" id="ProtNLM"/>
    </source>
</evidence>
<dbReference type="Proteomes" id="UP000654075">
    <property type="component" value="Unassembled WGS sequence"/>
</dbReference>
<gene>
    <name evidence="4" type="ORF">PGLA1383_LOCUS7697</name>
</gene>
<feature type="domain" description="TerD" evidence="2">
    <location>
        <begin position="35"/>
        <end position="171"/>
    </location>
</feature>
<reference evidence="4" key="1">
    <citation type="submission" date="2021-02" db="EMBL/GenBank/DDBJ databases">
        <authorList>
            <person name="Dougan E. K."/>
            <person name="Rhodes N."/>
            <person name="Thang M."/>
            <person name="Chan C."/>
        </authorList>
    </citation>
    <scope>NUCLEOTIDE SEQUENCE</scope>
</reference>
<comment type="caution">
    <text evidence="4">The sequence shown here is derived from an EMBL/GenBank/DDBJ whole genome shotgun (WGS) entry which is preliminary data.</text>
</comment>
<dbReference type="PANTHER" id="PTHR32097">
    <property type="entry name" value="CAMP-BINDING PROTEIN 1-RELATED"/>
    <property type="match status" value="1"/>
</dbReference>
<feature type="domain" description="TerD" evidence="2">
    <location>
        <begin position="206"/>
        <end position="367"/>
    </location>
</feature>
<feature type="region of interest" description="Disordered" evidence="1">
    <location>
        <begin position="397"/>
        <end position="422"/>
    </location>
</feature>
<evidence type="ECO:0000313" key="4">
    <source>
        <dbReference type="EMBL" id="CAE8588915.1"/>
    </source>
</evidence>
<evidence type="ECO:0000313" key="5">
    <source>
        <dbReference type="Proteomes" id="UP000654075"/>
    </source>
</evidence>
<dbReference type="PANTHER" id="PTHR32097:SF17">
    <property type="entry name" value="CAMP-BINDING PROTEIN 1-RELATED"/>
    <property type="match status" value="1"/>
</dbReference>
<accession>A0A813DRD4</accession>
<dbReference type="Pfam" id="PF02342">
    <property type="entry name" value="TerD"/>
    <property type="match status" value="2"/>
</dbReference>
<dbReference type="InterPro" id="IPR003325">
    <property type="entry name" value="TerD"/>
</dbReference>
<keyword evidence="5" id="KW-1185">Reference proteome</keyword>
<evidence type="ECO:0000259" key="3">
    <source>
        <dbReference type="Pfam" id="PF04696"/>
    </source>
</evidence>
<feature type="compositionally biased region" description="Acidic residues" evidence="1">
    <location>
        <begin position="659"/>
        <end position="673"/>
    </location>
</feature>
<evidence type="ECO:0000259" key="2">
    <source>
        <dbReference type="Pfam" id="PF02342"/>
    </source>
</evidence>
<dbReference type="CDD" id="cd06974">
    <property type="entry name" value="TerD_like"/>
    <property type="match status" value="2"/>
</dbReference>
<dbReference type="InterPro" id="IPR006786">
    <property type="entry name" value="Pinin_SDK_MemA"/>
</dbReference>
<dbReference type="OrthoDB" id="330772at2759"/>
<feature type="region of interest" description="Disordered" evidence="1">
    <location>
        <begin position="650"/>
        <end position="699"/>
    </location>
</feature>
<dbReference type="EMBL" id="CAJNNV010003384">
    <property type="protein sequence ID" value="CAE8588915.1"/>
    <property type="molecule type" value="Genomic_DNA"/>
</dbReference>
<dbReference type="Gene3D" id="2.60.60.30">
    <property type="entry name" value="sav2460 like domains"/>
    <property type="match status" value="2"/>
</dbReference>
<dbReference type="AlphaFoldDB" id="A0A813DRD4"/>
<feature type="region of interest" description="Disordered" evidence="1">
    <location>
        <begin position="439"/>
        <end position="482"/>
    </location>
</feature>
<dbReference type="InterPro" id="IPR051324">
    <property type="entry name" value="Stress/Tellurium_Resist"/>
</dbReference>
<name>A0A813DRD4_POLGL</name>
<feature type="domain" description="Pinin/SDK/MemA protein" evidence="3">
    <location>
        <begin position="501"/>
        <end position="634"/>
    </location>
</feature>
<sequence>MLHGHLQGGVKVLHRADTNHALTDDLDLPGSRYGFGVSWDSGHHRNTDIDLQCVVVDNAGVIIDCAYYNNLKAVRAITHSGDETVGRPSNIEEMVWVNMRKLPASVSLLVFVVAAYSGGSLNDVENGQLHVMEEKESDEIAVFEMERSSASVDVVAAMFREGGSWKMRIIDLPAQSGQHFMDILPLLSEVVRGFLPKAPKRQKVAFAMEKGSVLDLPMDMGQITVGLGWDVDDGECDLDVSAILMDSSGCEVEAVFFGRLESEAHGIRHTGDNLTGEGEGDDEQILVNLEHIGAGVQQIFFVVNIYTPGRSFLQVAKPFCRVVENASGSELCRYSLRDAGSENGLIIARIVREVGGRWAFHALGLPCRGRMYKDSLPQVRATCELKTASLMLRQQSSLRPPSGHFGQNGPQMTPISCDSKPSKRLRVVGTTPTLLVRRQQAVGVEEDDDRPRRVTTVSVKAASGEEEEDDADEDVDSAQRATSGRALLRRRVDVDDNGPDQRGRKVLGSLVGHLTSARQRLQVDLRSRVVLSAAAVAAAAAAADVLPAEGSAASRPAARSAAKAKAKHRIGQLLVQRRALVKSAPEKEMHMLQERLAEHYSHMQHFIRTRAEPTIFYLPAKHNPETSRCLEETKAAIEHKIQLLSTHLGIVTPQQGSGEVDEDPNDEDEEDVKEEVSVSLRPNDGRMKVALRPAKTLGQ</sequence>
<protein>
    <recommendedName>
        <fullName evidence="6">TerD domain-containing protein</fullName>
    </recommendedName>
</protein>
<dbReference type="Pfam" id="PF04696">
    <property type="entry name" value="Pinin_SDK_memA"/>
    <property type="match status" value="1"/>
</dbReference>
<proteinExistence type="predicted"/>
<organism evidence="4 5">
    <name type="scientific">Polarella glacialis</name>
    <name type="common">Dinoflagellate</name>
    <dbReference type="NCBI Taxonomy" id="89957"/>
    <lineage>
        <taxon>Eukaryota</taxon>
        <taxon>Sar</taxon>
        <taxon>Alveolata</taxon>
        <taxon>Dinophyceae</taxon>
        <taxon>Suessiales</taxon>
        <taxon>Suessiaceae</taxon>
        <taxon>Polarella</taxon>
    </lineage>
</organism>
<feature type="compositionally biased region" description="Acidic residues" evidence="1">
    <location>
        <begin position="464"/>
        <end position="476"/>
    </location>
</feature>